<dbReference type="PANTHER" id="PTHR45901:SF3">
    <property type="entry name" value="LIPOXYGENASE HOMOLOGY DOMAIN-CONTAINING PROTEIN 1"/>
    <property type="match status" value="1"/>
</dbReference>
<dbReference type="InterPro" id="IPR036392">
    <property type="entry name" value="PLAT/LH2_dom_sf"/>
</dbReference>
<proteinExistence type="predicted"/>
<feature type="compositionally biased region" description="Basic and acidic residues" evidence="2">
    <location>
        <begin position="22"/>
        <end position="31"/>
    </location>
</feature>
<keyword evidence="5" id="KW-1185">Reference proteome</keyword>
<dbReference type="SMART" id="SM00308">
    <property type="entry name" value="LH2"/>
    <property type="match status" value="1"/>
</dbReference>
<comment type="caution">
    <text evidence="4">The sequence shown here is derived from an EMBL/GenBank/DDBJ whole genome shotgun (WGS) entry which is preliminary data.</text>
</comment>
<dbReference type="Gene3D" id="2.40.180.10">
    <property type="entry name" value="Catalase core domain"/>
    <property type="match status" value="2"/>
</dbReference>
<feature type="compositionally biased region" description="Acidic residues" evidence="2">
    <location>
        <begin position="79"/>
        <end position="93"/>
    </location>
</feature>
<feature type="compositionally biased region" description="Acidic residues" evidence="2">
    <location>
        <begin position="156"/>
        <end position="172"/>
    </location>
</feature>
<evidence type="ECO:0000256" key="1">
    <source>
        <dbReference type="PROSITE-ProRule" id="PRU00152"/>
    </source>
</evidence>
<comment type="caution">
    <text evidence="1">Lacks conserved residue(s) required for the propagation of feature annotation.</text>
</comment>
<accession>A0AAN8GFT6</accession>
<organism evidence="4 5">
    <name type="scientific">Champsocephalus esox</name>
    <name type="common">pike icefish</name>
    <dbReference type="NCBI Taxonomy" id="159716"/>
    <lineage>
        <taxon>Eukaryota</taxon>
        <taxon>Metazoa</taxon>
        <taxon>Chordata</taxon>
        <taxon>Craniata</taxon>
        <taxon>Vertebrata</taxon>
        <taxon>Euteleostomi</taxon>
        <taxon>Actinopterygii</taxon>
        <taxon>Neopterygii</taxon>
        <taxon>Teleostei</taxon>
        <taxon>Neoteleostei</taxon>
        <taxon>Acanthomorphata</taxon>
        <taxon>Eupercaria</taxon>
        <taxon>Perciformes</taxon>
        <taxon>Notothenioidei</taxon>
        <taxon>Channichthyidae</taxon>
        <taxon>Champsocephalus</taxon>
    </lineage>
</organism>
<dbReference type="InterPro" id="IPR001024">
    <property type="entry name" value="PLAT/LH2_dom"/>
</dbReference>
<feature type="compositionally biased region" description="Basic and acidic residues" evidence="2">
    <location>
        <begin position="185"/>
        <end position="194"/>
    </location>
</feature>
<dbReference type="PROSITE" id="PS50095">
    <property type="entry name" value="PLAT"/>
    <property type="match status" value="2"/>
</dbReference>
<feature type="domain" description="PLAT" evidence="3">
    <location>
        <begin position="234"/>
        <end position="352"/>
    </location>
</feature>
<dbReference type="Proteomes" id="UP001335648">
    <property type="component" value="Unassembled WGS sequence"/>
</dbReference>
<evidence type="ECO:0000313" key="5">
    <source>
        <dbReference type="Proteomes" id="UP001335648"/>
    </source>
</evidence>
<feature type="compositionally biased region" description="Polar residues" evidence="2">
    <location>
        <begin position="1"/>
        <end position="11"/>
    </location>
</feature>
<dbReference type="SUPFAM" id="SSF49723">
    <property type="entry name" value="Lipase/lipooxygenase domain (PLAT/LH2 domain)"/>
    <property type="match status" value="2"/>
</dbReference>
<name>A0AAN8GFT6_9TELE</name>
<feature type="region of interest" description="Disordered" evidence="2">
    <location>
        <begin position="1"/>
        <end position="206"/>
    </location>
</feature>
<dbReference type="InterPro" id="IPR052970">
    <property type="entry name" value="Inner_ear_hair_cell_LOXHD"/>
</dbReference>
<evidence type="ECO:0000313" key="4">
    <source>
        <dbReference type="EMBL" id="KAK5878421.1"/>
    </source>
</evidence>
<dbReference type="Pfam" id="PF01477">
    <property type="entry name" value="PLAT"/>
    <property type="match status" value="2"/>
</dbReference>
<evidence type="ECO:0000256" key="2">
    <source>
        <dbReference type="SAM" id="MobiDB-lite"/>
    </source>
</evidence>
<feature type="compositionally biased region" description="Basic and acidic residues" evidence="2">
    <location>
        <begin position="49"/>
        <end position="68"/>
    </location>
</feature>
<evidence type="ECO:0000259" key="3">
    <source>
        <dbReference type="PROSITE" id="PS50095"/>
    </source>
</evidence>
<sequence length="481" mass="54756">MPSKQNKSTAPEETEEVDDEVEGPKLKERNNEVTSGDATKREKTRKKTKSAESSEDPEKEKKKEDGEKVKKKKKKKPDDDAEAVIDNEDEEGEQNNNELETNSKREKPEKLKEEVTEGKKKNKKSSTEKPEGEEEMGSKDKKSKDGKKKKKKSHDDDDEEPLIEEEQQEEEEDSKKKKKKKTKKGSADSDEDKKKKGKKAKNKQVDYGAMYQKELLDYRTDSSDGYEEEYYKKKVYEVVTVTGDVKGAGTDANVFVTLFGEFGVTPKVHLASKSRTAFEKNKTDVFRIKTHNVGAMKKLRIEHDNTGGLNASWFLDRVVVTDMHRPHLRFYFPCNNWLSREEGDNLYVRDLLGSMNPMDVPKLNKYIVSVFTADMKGSGTDAHVFLNIFGETGDTGERRLDSDKDNFERGSEDKFTIEAPNLGRLRKITIGHNNRGSSAGWFLDKARSIHTCLPNVYRLVYENTPDRASSRPIGVTDGVQN</sequence>
<gene>
    <name evidence="4" type="ORF">CesoFtcFv8_023828</name>
</gene>
<dbReference type="EMBL" id="JAULUE010002065">
    <property type="protein sequence ID" value="KAK5878421.1"/>
    <property type="molecule type" value="Genomic_DNA"/>
</dbReference>
<feature type="compositionally biased region" description="Basic and acidic residues" evidence="2">
    <location>
        <begin position="101"/>
        <end position="143"/>
    </location>
</feature>
<dbReference type="AlphaFoldDB" id="A0AAN8GFT6"/>
<feature type="domain" description="PLAT" evidence="3">
    <location>
        <begin position="364"/>
        <end position="479"/>
    </location>
</feature>
<dbReference type="PANTHER" id="PTHR45901">
    <property type="entry name" value="PROTEIN CBG12474"/>
    <property type="match status" value="1"/>
</dbReference>
<protein>
    <recommendedName>
        <fullName evidence="3">PLAT domain-containing protein</fullName>
    </recommendedName>
</protein>
<feature type="compositionally biased region" description="Acidic residues" evidence="2">
    <location>
        <begin position="12"/>
        <end position="21"/>
    </location>
</feature>
<reference evidence="4 5" key="1">
    <citation type="journal article" date="2023" name="Mol. Biol. Evol.">
        <title>Genomics of Secondarily Temperate Adaptation in the Only Non-Antarctic Icefish.</title>
        <authorList>
            <person name="Rivera-Colon A.G."/>
            <person name="Rayamajhi N."/>
            <person name="Minhas B.F."/>
            <person name="Madrigal G."/>
            <person name="Bilyk K.T."/>
            <person name="Yoon V."/>
            <person name="Hune M."/>
            <person name="Gregory S."/>
            <person name="Cheng C.H.C."/>
            <person name="Catchen J.M."/>
        </authorList>
    </citation>
    <scope>NUCLEOTIDE SEQUENCE [LARGE SCALE GENOMIC DNA]</scope>
    <source>
        <strain evidence="4">JC2023a</strain>
    </source>
</reference>
<dbReference type="CDD" id="cd01756">
    <property type="entry name" value="PLAT_repeat"/>
    <property type="match status" value="2"/>
</dbReference>